<reference evidence="9 10" key="1">
    <citation type="submission" date="2019-03" db="EMBL/GenBank/DDBJ databases">
        <title>First draft genome of Liparis tanakae, snailfish: a comprehensive survey of snailfish specific genes.</title>
        <authorList>
            <person name="Kim W."/>
            <person name="Song I."/>
            <person name="Jeong J.-H."/>
            <person name="Kim D."/>
            <person name="Kim S."/>
            <person name="Ryu S."/>
            <person name="Song J.Y."/>
            <person name="Lee S.K."/>
        </authorList>
    </citation>
    <scope>NUCLEOTIDE SEQUENCE [LARGE SCALE GENOMIC DNA]</scope>
    <source>
        <tissue evidence="9">Muscle</tissue>
    </source>
</reference>
<evidence type="ECO:0000256" key="4">
    <source>
        <dbReference type="ARBA" id="ARBA00022840"/>
    </source>
</evidence>
<proteinExistence type="inferred from homology"/>
<feature type="region of interest" description="Disordered" evidence="6">
    <location>
        <begin position="206"/>
        <end position="288"/>
    </location>
</feature>
<evidence type="ECO:0000259" key="7">
    <source>
        <dbReference type="PROSITE" id="PS50172"/>
    </source>
</evidence>
<keyword evidence="9" id="KW-0378">Hydrolase</keyword>
<evidence type="ECO:0000256" key="1">
    <source>
        <dbReference type="ARBA" id="ARBA00004123"/>
    </source>
</evidence>
<dbReference type="InterPro" id="IPR031053">
    <property type="entry name" value="ALC1"/>
</dbReference>
<feature type="domain" description="BRCT" evidence="7">
    <location>
        <begin position="294"/>
        <end position="352"/>
    </location>
</feature>
<dbReference type="GO" id="GO:0005634">
    <property type="term" value="C:nucleus"/>
    <property type="evidence" value="ECO:0007669"/>
    <property type="project" value="UniProtKB-SubCell"/>
</dbReference>
<evidence type="ECO:0000313" key="10">
    <source>
        <dbReference type="Proteomes" id="UP000314294"/>
    </source>
</evidence>
<dbReference type="PANTHER" id="PTHR47157:SF1">
    <property type="entry name" value="CHROMODOMAIN-HELICASE-DNA-BINDING PROTEIN 1-LIKE"/>
    <property type="match status" value="1"/>
</dbReference>
<evidence type="ECO:0000313" key="9">
    <source>
        <dbReference type="EMBL" id="TNN32123.1"/>
    </source>
</evidence>
<dbReference type="AlphaFoldDB" id="A0A4Z2ETK1"/>
<keyword evidence="4" id="KW-0067">ATP-binding</keyword>
<feature type="region of interest" description="Disordered" evidence="6">
    <location>
        <begin position="14"/>
        <end position="39"/>
    </location>
</feature>
<protein>
    <submittedName>
        <fullName evidence="9">Chromodomain-helicase-DNA-binding protein 1-like</fullName>
    </submittedName>
</protein>
<dbReference type="Proteomes" id="UP000314294">
    <property type="component" value="Unassembled WGS sequence"/>
</dbReference>
<dbReference type="SUPFAM" id="SSF52113">
    <property type="entry name" value="BRCT domain"/>
    <property type="match status" value="1"/>
</dbReference>
<dbReference type="EMBL" id="SRLO01002914">
    <property type="protein sequence ID" value="TNN32123.1"/>
    <property type="molecule type" value="Genomic_DNA"/>
</dbReference>
<feature type="compositionally biased region" description="Pro residues" evidence="6">
    <location>
        <begin position="241"/>
        <end position="275"/>
    </location>
</feature>
<dbReference type="InterPro" id="IPR001357">
    <property type="entry name" value="BRCT_dom"/>
</dbReference>
<dbReference type="GO" id="GO:0006338">
    <property type="term" value="P:chromatin remodeling"/>
    <property type="evidence" value="ECO:0007669"/>
    <property type="project" value="InterPro"/>
</dbReference>
<evidence type="ECO:0000256" key="3">
    <source>
        <dbReference type="ARBA" id="ARBA00022741"/>
    </source>
</evidence>
<gene>
    <name evidence="9" type="primary">chd1l_3</name>
    <name evidence="9" type="ORF">EYF80_057716</name>
</gene>
<name>A0A4Z2ETK1_9TELE</name>
<dbReference type="GO" id="GO:0005524">
    <property type="term" value="F:ATP binding"/>
    <property type="evidence" value="ECO:0007669"/>
    <property type="project" value="UniProtKB-KW"/>
</dbReference>
<keyword evidence="10" id="KW-1185">Reference proteome</keyword>
<evidence type="ECO:0000259" key="8">
    <source>
        <dbReference type="PROSITE" id="PS51154"/>
    </source>
</evidence>
<dbReference type="InterPro" id="IPR043472">
    <property type="entry name" value="Macro_dom-like"/>
</dbReference>
<dbReference type="PANTHER" id="PTHR47157">
    <property type="entry name" value="CHROMODOMAIN-HELICASE-DNA-BINDING PROTEIN 1-LIKE"/>
    <property type="match status" value="1"/>
</dbReference>
<evidence type="ECO:0000256" key="2">
    <source>
        <dbReference type="ARBA" id="ARBA00007025"/>
    </source>
</evidence>
<dbReference type="OrthoDB" id="5857104at2759"/>
<keyword evidence="9" id="KW-0347">Helicase</keyword>
<evidence type="ECO:0000256" key="5">
    <source>
        <dbReference type="ARBA" id="ARBA00023242"/>
    </source>
</evidence>
<organism evidence="9 10">
    <name type="scientific">Liparis tanakae</name>
    <name type="common">Tanaka's snailfish</name>
    <dbReference type="NCBI Taxonomy" id="230148"/>
    <lineage>
        <taxon>Eukaryota</taxon>
        <taxon>Metazoa</taxon>
        <taxon>Chordata</taxon>
        <taxon>Craniata</taxon>
        <taxon>Vertebrata</taxon>
        <taxon>Euteleostomi</taxon>
        <taxon>Actinopterygii</taxon>
        <taxon>Neopterygii</taxon>
        <taxon>Teleostei</taxon>
        <taxon>Neoteleostei</taxon>
        <taxon>Acanthomorphata</taxon>
        <taxon>Eupercaria</taxon>
        <taxon>Perciformes</taxon>
        <taxon>Cottioidei</taxon>
        <taxon>Cottales</taxon>
        <taxon>Liparidae</taxon>
        <taxon>Liparis</taxon>
    </lineage>
</organism>
<comment type="similarity">
    <text evidence="2">Belongs to the SNF2/RAD54 helicase family.</text>
</comment>
<accession>A0A4Z2ETK1</accession>
<dbReference type="Gene3D" id="3.40.50.10190">
    <property type="entry name" value="BRCT domain"/>
    <property type="match status" value="1"/>
</dbReference>
<dbReference type="GO" id="GO:0003678">
    <property type="term" value="F:DNA helicase activity"/>
    <property type="evidence" value="ECO:0007669"/>
    <property type="project" value="InterPro"/>
</dbReference>
<dbReference type="PROSITE" id="PS51154">
    <property type="entry name" value="MACRO"/>
    <property type="match status" value="1"/>
</dbReference>
<keyword evidence="9" id="KW-0238">DNA-binding</keyword>
<dbReference type="InterPro" id="IPR002589">
    <property type="entry name" value="Macro_dom"/>
</dbReference>
<dbReference type="CDD" id="cd03331">
    <property type="entry name" value="Macro_Poa1p-like_SNF2"/>
    <property type="match status" value="1"/>
</dbReference>
<dbReference type="PROSITE" id="PS50172">
    <property type="entry name" value="BRCT"/>
    <property type="match status" value="1"/>
</dbReference>
<evidence type="ECO:0000256" key="6">
    <source>
        <dbReference type="SAM" id="MobiDB-lite"/>
    </source>
</evidence>
<feature type="compositionally biased region" description="Low complexity" evidence="6">
    <location>
        <begin position="215"/>
        <end position="230"/>
    </location>
</feature>
<keyword evidence="5" id="KW-0539">Nucleus</keyword>
<dbReference type="GO" id="GO:0006281">
    <property type="term" value="P:DNA repair"/>
    <property type="evidence" value="ECO:0007669"/>
    <property type="project" value="InterPro"/>
</dbReference>
<feature type="domain" description="Macro" evidence="8">
    <location>
        <begin position="31"/>
        <end position="209"/>
    </location>
</feature>
<comment type="caution">
    <text evidence="9">The sequence shown here is derived from an EMBL/GenBank/DDBJ whole genome shotgun (WGS) entry which is preliminary data.</text>
</comment>
<dbReference type="GO" id="GO:0003677">
    <property type="term" value="F:DNA binding"/>
    <property type="evidence" value="ECO:0007669"/>
    <property type="project" value="UniProtKB-KW"/>
</dbReference>
<dbReference type="SUPFAM" id="SSF52949">
    <property type="entry name" value="Macro domain-like"/>
    <property type="match status" value="1"/>
</dbReference>
<sequence>MAWWESCGYRSRCLPPVDSEEEEEEEEEEDDGSVCSSDSDGGAIRYVLGDVTHPHAAMGDAIIVHCVDDSGRWGRGGLFTALETRSDQPRDQYELAGKMKDLEVGSVLLLSIDDKQSRLDGRDQLALIVAQRRDEHNTLSGILLTALDDGLKKIHAAAKRHKASVHLPRIGHATPGFNWYGTERLIRKHLASRGVDTFIYYHNRAAKNSAPPSPTATTSLAPPPQTSSSSDGPTDDEAPGPSAPPPTSSSEAPPPTSSSEAPPPTSSSEAPPPTLLPSFMGGVCRRGTYDGDEDDVMSAEVTHVVAEVESSVQSQDLQALLARFPQAVPVQSAWLESCFSRQRMVSPAPFLLP</sequence>
<dbReference type="InterPro" id="IPR036420">
    <property type="entry name" value="BRCT_dom_sf"/>
</dbReference>
<comment type="subcellular location">
    <subcellularLocation>
        <location evidence="1">Nucleus</location>
    </subcellularLocation>
</comment>
<keyword evidence="3" id="KW-0547">Nucleotide-binding</keyword>
<feature type="compositionally biased region" description="Acidic residues" evidence="6">
    <location>
        <begin position="18"/>
        <end position="32"/>
    </location>
</feature>
<dbReference type="Gene3D" id="3.40.220.10">
    <property type="entry name" value="Leucine Aminopeptidase, subunit E, domain 1"/>
    <property type="match status" value="1"/>
</dbReference>